<dbReference type="GeneID" id="41966245"/>
<dbReference type="KEGG" id="pgri:PgNI_11373"/>
<name>A0A6P8AP93_PYRGI</name>
<protein>
    <submittedName>
        <fullName evidence="4">Uncharacterized protein</fullName>
    </submittedName>
</protein>
<keyword evidence="2" id="KW-0812">Transmembrane</keyword>
<proteinExistence type="predicted"/>
<dbReference type="AlphaFoldDB" id="A0A6P8AP93"/>
<reference evidence="3 4" key="1">
    <citation type="journal article" date="2019" name="Mol. Biol. Evol.">
        <title>Blast fungal genomes show frequent chromosomal changes, gene gains and losses, and effector gene turnover.</title>
        <authorList>
            <person name="Gomez Luciano L.B."/>
            <person name="Jason Tsai I."/>
            <person name="Chuma I."/>
            <person name="Tosa Y."/>
            <person name="Chen Y.H."/>
            <person name="Li J.Y."/>
            <person name="Li M.Y."/>
            <person name="Jade Lu M.Y."/>
            <person name="Nakayashiki H."/>
            <person name="Li W.H."/>
        </authorList>
    </citation>
    <scope>NUCLEOTIDE SEQUENCE [LARGE SCALE GENOMIC DNA]</scope>
    <source>
        <strain evidence="3 4">NI907</strain>
    </source>
</reference>
<dbReference type="InterPro" id="IPR021848">
    <property type="entry name" value="HODM_asu-like"/>
</dbReference>
<evidence type="ECO:0000256" key="2">
    <source>
        <dbReference type="SAM" id="Phobius"/>
    </source>
</evidence>
<dbReference type="OrthoDB" id="5043642at2759"/>
<sequence length="522" mass="57808">MGLVTMDFHIPIRIGFATWALIIPTILVLAAWIIHRRHTANSSSGIKFGSKGKPPSTKLVFPPSRRHLLSKLFPTRTHYEKGSFSAIELSPELLAAKALPTSRALSSVDADEDAGLLTPTGFNLKDIRALGRFPDYPLLSGVPDPEPCGDGFDISKATFRPFRPFRWGYHQTMALMKLEPDYWIELEQNYHTSMAARQKLLGQHRDLIMYYEPGSELACRELMEMVVRFLCKRYPQYFRLEVEGDETILVNKLLKTRTVVVSSSSPAAPPALHPLEILAATVPEDFALMLRNENTGLYHLRAALICSSVGWDAGAKRGLSLADIHRPVVDYNAKMGLGMDRYFARLPTDQPIQRCSWTLEDCAPLFSSPGAVAGAQKKEGGGGGGGGGGASGGGWSRCALPEQDLTIEDVQLRCDWQTLRRLPCSGAVAFNFKAVFTPLSRLRTEPFVPALLATVLREGKPALVVPHKAVGHVRELVLPVLDRWAEEQVEQGVAPKGWEAGTLDEHPFYPGWEERWRAEQGF</sequence>
<dbReference type="RefSeq" id="XP_030976731.1">
    <property type="nucleotide sequence ID" value="XM_031131340.1"/>
</dbReference>
<evidence type="ECO:0000256" key="1">
    <source>
        <dbReference type="SAM" id="MobiDB-lite"/>
    </source>
</evidence>
<feature type="compositionally biased region" description="Gly residues" evidence="1">
    <location>
        <begin position="381"/>
        <end position="393"/>
    </location>
</feature>
<feature type="transmembrane region" description="Helical" evidence="2">
    <location>
        <begin position="12"/>
        <end position="34"/>
    </location>
</feature>
<evidence type="ECO:0000313" key="4">
    <source>
        <dbReference type="RefSeq" id="XP_030976731.1"/>
    </source>
</evidence>
<keyword evidence="3" id="KW-1185">Reference proteome</keyword>
<feature type="region of interest" description="Disordered" evidence="1">
    <location>
        <begin position="374"/>
        <end position="393"/>
    </location>
</feature>
<keyword evidence="2" id="KW-0472">Membrane</keyword>
<keyword evidence="2" id="KW-1133">Transmembrane helix</keyword>
<reference evidence="4" key="2">
    <citation type="submission" date="2019-10" db="EMBL/GenBank/DDBJ databases">
        <authorList>
            <consortium name="NCBI Genome Project"/>
        </authorList>
    </citation>
    <scope>NUCLEOTIDE SEQUENCE</scope>
    <source>
        <strain evidence="4">NI907</strain>
    </source>
</reference>
<dbReference type="Proteomes" id="UP000515153">
    <property type="component" value="Chromosome VI"/>
</dbReference>
<accession>A0A6P8AP93</accession>
<reference evidence="4" key="3">
    <citation type="submission" date="2025-08" db="UniProtKB">
        <authorList>
            <consortium name="RefSeq"/>
        </authorList>
    </citation>
    <scope>IDENTIFICATION</scope>
    <source>
        <strain evidence="4">NI907</strain>
    </source>
</reference>
<evidence type="ECO:0000313" key="3">
    <source>
        <dbReference type="Proteomes" id="UP000515153"/>
    </source>
</evidence>
<organism evidence="3 4">
    <name type="scientific">Pyricularia grisea</name>
    <name type="common">Crabgrass-specific blast fungus</name>
    <name type="synonym">Magnaporthe grisea</name>
    <dbReference type="NCBI Taxonomy" id="148305"/>
    <lineage>
        <taxon>Eukaryota</taxon>
        <taxon>Fungi</taxon>
        <taxon>Dikarya</taxon>
        <taxon>Ascomycota</taxon>
        <taxon>Pezizomycotina</taxon>
        <taxon>Sordariomycetes</taxon>
        <taxon>Sordariomycetidae</taxon>
        <taxon>Magnaporthales</taxon>
        <taxon>Pyriculariaceae</taxon>
        <taxon>Pyricularia</taxon>
    </lineage>
</organism>
<gene>
    <name evidence="4" type="ORF">PgNI_11373</name>
</gene>
<dbReference type="Pfam" id="PF11927">
    <property type="entry name" value="HODM_asu-like"/>
    <property type="match status" value="1"/>
</dbReference>